<dbReference type="HOGENOM" id="CLU_072573_3_2_11"/>
<dbReference type="InterPro" id="IPR000326">
    <property type="entry name" value="PAP2/HPO"/>
</dbReference>
<feature type="transmembrane region" description="Helical" evidence="1">
    <location>
        <begin position="57"/>
        <end position="77"/>
    </location>
</feature>
<dbReference type="Pfam" id="PF01569">
    <property type="entry name" value="PAP2"/>
    <property type="match status" value="1"/>
</dbReference>
<proteinExistence type="predicted"/>
<evidence type="ECO:0000313" key="4">
    <source>
        <dbReference type="Proteomes" id="UP000008838"/>
    </source>
</evidence>
<feature type="transmembrane region" description="Helical" evidence="1">
    <location>
        <begin position="176"/>
        <end position="198"/>
    </location>
</feature>
<protein>
    <submittedName>
        <fullName evidence="3">Hypothetical membrane protein</fullName>
    </submittedName>
</protein>
<dbReference type="Proteomes" id="UP000008838">
    <property type="component" value="Chromosome"/>
</dbReference>
<reference evidence="3 4" key="1">
    <citation type="journal article" date="2008" name="J. Bacteriol.">
        <title>Complete genome sequence of the soil actinomycete Kocuria rhizophila.</title>
        <authorList>
            <person name="Takarada H."/>
            <person name="Sekine M."/>
            <person name="Kosugi H."/>
            <person name="Matsuo Y."/>
            <person name="Fujisawa T."/>
            <person name="Omata S."/>
            <person name="Kishi E."/>
            <person name="Shimizu A."/>
            <person name="Tsukatani N."/>
            <person name="Tanikawa S."/>
            <person name="Fujita N."/>
            <person name="Harayama S."/>
        </authorList>
    </citation>
    <scope>NUCLEOTIDE SEQUENCE [LARGE SCALE GENOMIC DNA]</scope>
    <source>
        <strain evidence="4">ATCC 9341 / DSM 348 / NBRC 103217 / DC2201</strain>
    </source>
</reference>
<keyword evidence="4" id="KW-1185">Reference proteome</keyword>
<accession>B2GH29</accession>
<dbReference type="PANTHER" id="PTHR14969:SF13">
    <property type="entry name" value="AT30094P"/>
    <property type="match status" value="1"/>
</dbReference>
<evidence type="ECO:0000256" key="1">
    <source>
        <dbReference type="SAM" id="Phobius"/>
    </source>
</evidence>
<dbReference type="eggNOG" id="COG0671">
    <property type="taxonomic scope" value="Bacteria"/>
</dbReference>
<keyword evidence="1" id="KW-0812">Transmembrane</keyword>
<evidence type="ECO:0000313" key="3">
    <source>
        <dbReference type="EMBL" id="BAG30395.1"/>
    </source>
</evidence>
<dbReference type="PANTHER" id="PTHR14969">
    <property type="entry name" value="SPHINGOSINE-1-PHOSPHATE PHOSPHOHYDROLASE"/>
    <property type="match status" value="1"/>
</dbReference>
<feature type="transmembrane region" description="Helical" evidence="1">
    <location>
        <begin position="125"/>
        <end position="145"/>
    </location>
</feature>
<dbReference type="CDD" id="cd03392">
    <property type="entry name" value="PAP2_like_2"/>
    <property type="match status" value="1"/>
</dbReference>
<feature type="transmembrane region" description="Helical" evidence="1">
    <location>
        <begin position="204"/>
        <end position="224"/>
    </location>
</feature>
<dbReference type="Gene3D" id="1.20.144.10">
    <property type="entry name" value="Phosphatidic acid phosphatase type 2/haloperoxidase"/>
    <property type="match status" value="1"/>
</dbReference>
<keyword evidence="1" id="KW-0472">Membrane</keyword>
<dbReference type="SUPFAM" id="SSF48317">
    <property type="entry name" value="Acid phosphatase/Vanadium-dependent haloperoxidase"/>
    <property type="match status" value="1"/>
</dbReference>
<keyword evidence="1" id="KW-1133">Transmembrane helix</keyword>
<dbReference type="SMART" id="SM00014">
    <property type="entry name" value="acidPPc"/>
    <property type="match status" value="1"/>
</dbReference>
<dbReference type="InterPro" id="IPR036938">
    <property type="entry name" value="PAP2/HPO_sf"/>
</dbReference>
<gene>
    <name evidence="3" type="ordered locus">KRH_20480</name>
</gene>
<feature type="domain" description="Phosphatidic acid phosphatase type 2/haloperoxidase" evidence="2">
    <location>
        <begin position="85"/>
        <end position="219"/>
    </location>
</feature>
<dbReference type="STRING" id="378753.KRH_20480"/>
<dbReference type="KEGG" id="krh:KRH_20480"/>
<sequence>MVIALVMVVASLVLFVRVWDWWTEREDLSRWDVPALTWLTEHRDPVLTGVLEVVTTLTAPTGMIIICAVTVPVWLLGSRHWWRPVLLAGAMAVAVACIVGIKSVAGRGRPPVADMLMGADLSYSFPSGHTLATSTFVLVLLYLVYFRPYAEHLMEATGAVTTTPHGPSAARPPARWWVVAAGIAVIAVVAFSRLYLGYHWLTDVTASLLLAVAVLGLVVGVDAWRPTARLTPVAPHPQQERPV</sequence>
<dbReference type="EMBL" id="AP009152">
    <property type="protein sequence ID" value="BAG30395.1"/>
    <property type="molecule type" value="Genomic_DNA"/>
</dbReference>
<name>B2GH29_KOCRD</name>
<evidence type="ECO:0000259" key="2">
    <source>
        <dbReference type="SMART" id="SM00014"/>
    </source>
</evidence>
<organism evidence="3 4">
    <name type="scientific">Kocuria rhizophila (strain ATCC 9341 / DSM 348 / NBRC 103217 / DC2201)</name>
    <dbReference type="NCBI Taxonomy" id="378753"/>
    <lineage>
        <taxon>Bacteria</taxon>
        <taxon>Bacillati</taxon>
        <taxon>Actinomycetota</taxon>
        <taxon>Actinomycetes</taxon>
        <taxon>Micrococcales</taxon>
        <taxon>Micrococcaceae</taxon>
        <taxon>Kocuria</taxon>
    </lineage>
</organism>
<dbReference type="AlphaFoldDB" id="B2GH29"/>
<feature type="transmembrane region" description="Helical" evidence="1">
    <location>
        <begin position="84"/>
        <end position="105"/>
    </location>
</feature>